<dbReference type="PANTHER" id="PTHR43357:SF4">
    <property type="entry name" value="INNER MEMBRANE ABC TRANSPORTER PERMEASE PROTEIN YDCV"/>
    <property type="match status" value="1"/>
</dbReference>
<keyword evidence="2 8" id="KW-0813">Transport</keyword>
<dbReference type="PROSITE" id="PS50928">
    <property type="entry name" value="ABC_TM1"/>
    <property type="match status" value="2"/>
</dbReference>
<dbReference type="RefSeq" id="WP_188408994.1">
    <property type="nucleotide sequence ID" value="NZ_BMCP01000001.1"/>
</dbReference>
<evidence type="ECO:0000256" key="5">
    <source>
        <dbReference type="ARBA" id="ARBA00022692"/>
    </source>
</evidence>
<evidence type="ECO:0000256" key="2">
    <source>
        <dbReference type="ARBA" id="ARBA00022448"/>
    </source>
</evidence>
<evidence type="ECO:0000313" key="10">
    <source>
        <dbReference type="EMBL" id="GGE38236.1"/>
    </source>
</evidence>
<evidence type="ECO:0000256" key="7">
    <source>
        <dbReference type="ARBA" id="ARBA00023136"/>
    </source>
</evidence>
<feature type="transmembrane region" description="Helical" evidence="8">
    <location>
        <begin position="275"/>
        <end position="295"/>
    </location>
</feature>
<feature type="transmembrane region" description="Helical" evidence="8">
    <location>
        <begin position="325"/>
        <end position="349"/>
    </location>
</feature>
<evidence type="ECO:0000256" key="8">
    <source>
        <dbReference type="RuleBase" id="RU363032"/>
    </source>
</evidence>
<dbReference type="GO" id="GO:0055085">
    <property type="term" value="P:transmembrane transport"/>
    <property type="evidence" value="ECO:0007669"/>
    <property type="project" value="InterPro"/>
</dbReference>
<comment type="caution">
    <text evidence="10">The sequence shown here is derived from an EMBL/GenBank/DDBJ whole genome shotgun (WGS) entry which is preliminary data.</text>
</comment>
<evidence type="ECO:0000256" key="3">
    <source>
        <dbReference type="ARBA" id="ARBA00022475"/>
    </source>
</evidence>
<feature type="domain" description="ABC transmembrane type-1" evidence="9">
    <location>
        <begin position="89"/>
        <end position="296"/>
    </location>
</feature>
<sequence length="586" mass="64003">MSVATRLRTEPDGSTGTLSLRLTPASIAQWVLLPLFLLVLAVLILLPVLVLVVGSFLAEPPRAFQFDLSTASLANYYEVLRDPEFAEMVYNTIVAAIIGTVGAVLVGLSLAWVSSRTNTPGRKFIEYSAVLPMMVPPLVGAFAWDILGSPQSGMLNVLLRSAGIDMGFSIYTMWGICLVFVIYYSPYVFLFTNAALKNADASLEEAASMCGASRLRVILQITLPLVLPAILSAALMVLVLLIEIFAIPAVLAETANIKFISVQIWKMIGFAPPKVNQASALGVMLITITVVLVLIQQKLTSKQSFVTVSGKGSRPRVMEFGWTKWIFTILSLTYIFIAVVLPLISLLYVSVKGSLFFSSAEQMLDTSDFTTTYYSDVLADPVISHSMINTLLVCGGTVGLGVFLYFAVAYLIHKTNLKGRRMLDIISVLPVAVPGMIIGLGYLWSWISIPIGLYGTLMIIILAYISQFTPQGSRAIGASLVQIHRELEESSRMSGAGFTYTLRRIVFPLALPGIFAAITLLLVLSFRELATALFLYTAKTQVFSLVMLDLWLRGSTNYVAVLAILQVCVLLVIYVLGNALKHKYER</sequence>
<feature type="transmembrane region" description="Helical" evidence="8">
    <location>
        <begin position="558"/>
        <end position="577"/>
    </location>
</feature>
<feature type="transmembrane region" description="Helical" evidence="8">
    <location>
        <begin position="88"/>
        <end position="112"/>
    </location>
</feature>
<feature type="transmembrane region" description="Helical" evidence="8">
    <location>
        <begin position="168"/>
        <end position="196"/>
    </location>
</feature>
<dbReference type="InterPro" id="IPR035906">
    <property type="entry name" value="MetI-like_sf"/>
</dbReference>
<dbReference type="Proteomes" id="UP000602745">
    <property type="component" value="Unassembled WGS sequence"/>
</dbReference>
<keyword evidence="6 8" id="KW-1133">Transmembrane helix</keyword>
<proteinExistence type="inferred from homology"/>
<feature type="transmembrane region" description="Helical" evidence="8">
    <location>
        <begin position="30"/>
        <end position="58"/>
    </location>
</feature>
<keyword evidence="4" id="KW-0997">Cell inner membrane</keyword>
<feature type="transmembrane region" description="Helical" evidence="8">
    <location>
        <begin position="124"/>
        <end position="148"/>
    </location>
</feature>
<keyword evidence="3" id="KW-1003">Cell membrane</keyword>
<dbReference type="Pfam" id="PF00528">
    <property type="entry name" value="BPD_transp_1"/>
    <property type="match status" value="2"/>
</dbReference>
<feature type="transmembrane region" description="Helical" evidence="8">
    <location>
        <begin position="217"/>
        <end position="242"/>
    </location>
</feature>
<evidence type="ECO:0000313" key="11">
    <source>
        <dbReference type="Proteomes" id="UP000602745"/>
    </source>
</evidence>
<keyword evidence="7 8" id="KW-0472">Membrane</keyword>
<feature type="transmembrane region" description="Helical" evidence="8">
    <location>
        <begin position="387"/>
        <end position="411"/>
    </location>
</feature>
<comment type="subcellular location">
    <subcellularLocation>
        <location evidence="1">Cell inner membrane</location>
        <topology evidence="1">Multi-pass membrane protein</topology>
    </subcellularLocation>
    <subcellularLocation>
        <location evidence="8">Cell membrane</location>
        <topology evidence="8">Multi-pass membrane protein</topology>
    </subcellularLocation>
</comment>
<dbReference type="PANTHER" id="PTHR43357">
    <property type="entry name" value="INNER MEMBRANE ABC TRANSPORTER PERMEASE PROTEIN YDCV"/>
    <property type="match status" value="1"/>
</dbReference>
<dbReference type="GO" id="GO:0005886">
    <property type="term" value="C:plasma membrane"/>
    <property type="evidence" value="ECO:0007669"/>
    <property type="project" value="UniProtKB-SubCell"/>
</dbReference>
<dbReference type="SUPFAM" id="SSF161098">
    <property type="entry name" value="MetI-like"/>
    <property type="match status" value="2"/>
</dbReference>
<feature type="transmembrane region" description="Helical" evidence="8">
    <location>
        <begin position="509"/>
        <end position="538"/>
    </location>
</feature>
<evidence type="ECO:0000256" key="1">
    <source>
        <dbReference type="ARBA" id="ARBA00004429"/>
    </source>
</evidence>
<feature type="transmembrane region" description="Helical" evidence="8">
    <location>
        <begin position="446"/>
        <end position="465"/>
    </location>
</feature>
<organism evidence="10 11">
    <name type="scientific">Agaricicola taiwanensis</name>
    <dbReference type="NCBI Taxonomy" id="591372"/>
    <lineage>
        <taxon>Bacteria</taxon>
        <taxon>Pseudomonadati</taxon>
        <taxon>Pseudomonadota</taxon>
        <taxon>Alphaproteobacteria</taxon>
        <taxon>Rhodobacterales</taxon>
        <taxon>Paracoccaceae</taxon>
        <taxon>Agaricicola</taxon>
    </lineage>
</organism>
<dbReference type="EMBL" id="BMCP01000001">
    <property type="protein sequence ID" value="GGE38236.1"/>
    <property type="molecule type" value="Genomic_DNA"/>
</dbReference>
<accession>A0A8J2VXA1</accession>
<reference evidence="10" key="1">
    <citation type="journal article" date="2014" name="Int. J. Syst. Evol. Microbiol.">
        <title>Complete genome sequence of Corynebacterium casei LMG S-19264T (=DSM 44701T), isolated from a smear-ripened cheese.</title>
        <authorList>
            <consortium name="US DOE Joint Genome Institute (JGI-PGF)"/>
            <person name="Walter F."/>
            <person name="Albersmeier A."/>
            <person name="Kalinowski J."/>
            <person name="Ruckert C."/>
        </authorList>
    </citation>
    <scope>NUCLEOTIDE SEQUENCE</scope>
    <source>
        <strain evidence="10">CCM 7684</strain>
    </source>
</reference>
<gene>
    <name evidence="10" type="ORF">GCM10007276_14550</name>
</gene>
<protein>
    <submittedName>
        <fullName evidence="10">ABC transporter substrate-binding protein</fullName>
    </submittedName>
</protein>
<evidence type="ECO:0000256" key="4">
    <source>
        <dbReference type="ARBA" id="ARBA00022519"/>
    </source>
</evidence>
<evidence type="ECO:0000256" key="6">
    <source>
        <dbReference type="ARBA" id="ARBA00022989"/>
    </source>
</evidence>
<keyword evidence="11" id="KW-1185">Reference proteome</keyword>
<name>A0A8J2VXA1_9RHOB</name>
<comment type="similarity">
    <text evidence="8">Belongs to the binding-protein-dependent transport system permease family.</text>
</comment>
<evidence type="ECO:0000259" key="9">
    <source>
        <dbReference type="PROSITE" id="PS50928"/>
    </source>
</evidence>
<feature type="domain" description="ABC transmembrane type-1" evidence="9">
    <location>
        <begin position="387"/>
        <end position="577"/>
    </location>
</feature>
<keyword evidence="5 8" id="KW-0812">Transmembrane</keyword>
<dbReference type="InterPro" id="IPR000515">
    <property type="entry name" value="MetI-like"/>
</dbReference>
<feature type="transmembrane region" description="Helical" evidence="8">
    <location>
        <begin position="423"/>
        <end position="440"/>
    </location>
</feature>
<dbReference type="AlphaFoldDB" id="A0A8J2VXA1"/>
<dbReference type="Gene3D" id="1.10.3720.10">
    <property type="entry name" value="MetI-like"/>
    <property type="match status" value="2"/>
</dbReference>
<dbReference type="CDD" id="cd06261">
    <property type="entry name" value="TM_PBP2"/>
    <property type="match status" value="2"/>
</dbReference>
<reference evidence="10" key="2">
    <citation type="submission" date="2020-09" db="EMBL/GenBank/DDBJ databases">
        <authorList>
            <person name="Sun Q."/>
            <person name="Sedlacek I."/>
        </authorList>
    </citation>
    <scope>NUCLEOTIDE SEQUENCE</scope>
    <source>
        <strain evidence="10">CCM 7684</strain>
    </source>
</reference>